<dbReference type="Proteomes" id="UP000327044">
    <property type="component" value="Unassembled WGS sequence"/>
</dbReference>
<dbReference type="EMBL" id="VVIM01000001">
    <property type="protein sequence ID" value="KAB0803631.1"/>
    <property type="molecule type" value="Genomic_DNA"/>
</dbReference>
<evidence type="ECO:0000256" key="1">
    <source>
        <dbReference type="ARBA" id="ARBA00023125"/>
    </source>
</evidence>
<organism evidence="5 6">
    <name type="scientific">Photinus pyralis</name>
    <name type="common">Common eastern firefly</name>
    <name type="synonym">Lampyris pyralis</name>
    <dbReference type="NCBI Taxonomy" id="7054"/>
    <lineage>
        <taxon>Eukaryota</taxon>
        <taxon>Metazoa</taxon>
        <taxon>Ecdysozoa</taxon>
        <taxon>Arthropoda</taxon>
        <taxon>Hexapoda</taxon>
        <taxon>Insecta</taxon>
        <taxon>Pterygota</taxon>
        <taxon>Neoptera</taxon>
        <taxon>Endopterygota</taxon>
        <taxon>Coleoptera</taxon>
        <taxon>Polyphaga</taxon>
        <taxon>Elateriformia</taxon>
        <taxon>Elateroidea</taxon>
        <taxon>Lampyridae</taxon>
        <taxon>Lampyrinae</taxon>
        <taxon>Photinus</taxon>
    </lineage>
</organism>
<dbReference type="PANTHER" id="PTHR30349">
    <property type="entry name" value="PHAGE INTEGRASE-RELATED"/>
    <property type="match status" value="1"/>
</dbReference>
<name>A0A5N4B1Z5_PHOPY</name>
<gene>
    <name evidence="5" type="ORF">PPYR_00601</name>
</gene>
<dbReference type="InterPro" id="IPR002104">
    <property type="entry name" value="Integrase_catalytic"/>
</dbReference>
<evidence type="ECO:0000313" key="5">
    <source>
        <dbReference type="EMBL" id="KAB0803631.1"/>
    </source>
</evidence>
<dbReference type="GO" id="GO:0015074">
    <property type="term" value="P:DNA integration"/>
    <property type="evidence" value="ECO:0007669"/>
    <property type="project" value="InterPro"/>
</dbReference>
<proteinExistence type="predicted"/>
<feature type="compositionally biased region" description="Basic and acidic residues" evidence="3">
    <location>
        <begin position="556"/>
        <end position="565"/>
    </location>
</feature>
<dbReference type="GO" id="GO:0006310">
    <property type="term" value="P:DNA recombination"/>
    <property type="evidence" value="ECO:0007669"/>
    <property type="project" value="UniProtKB-KW"/>
</dbReference>
<reference evidence="5 6" key="1">
    <citation type="journal article" date="2018" name="Elife">
        <title>Firefly genomes illuminate parallel origins of bioluminescence in beetles.</title>
        <authorList>
            <person name="Fallon T.R."/>
            <person name="Lower S.E."/>
            <person name="Chang C.H."/>
            <person name="Bessho-Uehara M."/>
            <person name="Martin G.J."/>
            <person name="Bewick A.J."/>
            <person name="Behringer M."/>
            <person name="Debat H.J."/>
            <person name="Wong I."/>
            <person name="Day J.C."/>
            <person name="Suvorov A."/>
            <person name="Silva C.J."/>
            <person name="Stanger-Hall K.F."/>
            <person name="Hall D.W."/>
            <person name="Schmitz R.J."/>
            <person name="Nelson D.R."/>
            <person name="Lewis S.M."/>
            <person name="Shigenobu S."/>
            <person name="Bybee S.M."/>
            <person name="Larracuente A.M."/>
            <person name="Oba Y."/>
            <person name="Weng J.K."/>
        </authorList>
    </citation>
    <scope>NUCLEOTIDE SEQUENCE [LARGE SCALE GENOMIC DNA]</scope>
    <source>
        <strain evidence="5">1611_PpyrPB1</strain>
        <tissue evidence="5">Whole body</tissue>
    </source>
</reference>
<feature type="region of interest" description="Disordered" evidence="3">
    <location>
        <begin position="556"/>
        <end position="576"/>
    </location>
</feature>
<dbReference type="GO" id="GO:0003677">
    <property type="term" value="F:DNA binding"/>
    <property type="evidence" value="ECO:0007669"/>
    <property type="project" value="UniProtKB-KW"/>
</dbReference>
<evidence type="ECO:0000256" key="2">
    <source>
        <dbReference type="ARBA" id="ARBA00023172"/>
    </source>
</evidence>
<feature type="domain" description="Tyr recombinase" evidence="4">
    <location>
        <begin position="104"/>
        <end position="295"/>
    </location>
</feature>
<dbReference type="InterPro" id="IPR013762">
    <property type="entry name" value="Integrase-like_cat_sf"/>
</dbReference>
<sequence length="576" mass="64783">MDLPDEIIQEAEEASGKLMPEKSRNRYEKELEWRAKRVGEMVLNETVVLAYVSDGLSKVFKASSLWTKFSMLKKALIVNGNVDISRFGKVIAFMKAQNVNYVPKKSKILSVEDTRKFILEASDDFLLCKVVLIFGLYGACRRDELLKLIVDDIEDHEKYALVKLQDTKTHTSRSFIIPDANGSLNPYEIYKKYAKLRPLDVGTRRFFLGYRKGKCVAQPAGMHTIGGVPRKVAEFLGLDHPEKYTGHCLRRSGASMVAESAGNLLPVKQIGGWKSSRVAEGYIEASVKSKMAVAAMIPLAVPSDIHSTPNGAVASSSTAGLMISGNSNCTIEVHMCEVTSHYHCQQPTMRNSREYVQVLLFLAVLIVGYGAEIKDKRQVNTEVAAEEEDRIPSETGFAESVHAGSKYYQYAHVPAKDHYEFGEKRGNDHHFIERHEKAHPHAGEFKTKVRWGDKHGGYGEHYWDYNHAGHDHHDGDGEESQKEEEYANYAETEQVPAITKGRQRRDLLNGDVEFIDGRTLSLVERGDAAKHGGNYKRDPSIGRKTKRQDFFGIRAESENEPRESEQGAVKFFTDFN</sequence>
<accession>A0A5N4B1Z5</accession>
<dbReference type="InterPro" id="IPR011010">
    <property type="entry name" value="DNA_brk_join_enz"/>
</dbReference>
<dbReference type="InterPro" id="IPR050090">
    <property type="entry name" value="Tyrosine_recombinase_XerCD"/>
</dbReference>
<dbReference type="InParanoid" id="A0A5N4B1Z5"/>
<dbReference type="PANTHER" id="PTHR30349:SF41">
    <property type="entry name" value="INTEGRASE_RECOMBINASE PROTEIN MJ0367-RELATED"/>
    <property type="match status" value="1"/>
</dbReference>
<evidence type="ECO:0000259" key="4">
    <source>
        <dbReference type="PROSITE" id="PS51898"/>
    </source>
</evidence>
<dbReference type="AlphaFoldDB" id="A0A5N4B1Z5"/>
<dbReference type="Gene3D" id="1.10.443.10">
    <property type="entry name" value="Intergrase catalytic core"/>
    <property type="match status" value="1"/>
</dbReference>
<keyword evidence="1" id="KW-0238">DNA-binding</keyword>
<comment type="caution">
    <text evidence="5">The sequence shown here is derived from an EMBL/GenBank/DDBJ whole genome shotgun (WGS) entry which is preliminary data.</text>
</comment>
<keyword evidence="6" id="KW-1185">Reference proteome</keyword>
<dbReference type="PROSITE" id="PS51898">
    <property type="entry name" value="TYR_RECOMBINASE"/>
    <property type="match status" value="1"/>
</dbReference>
<protein>
    <recommendedName>
        <fullName evidence="4">Tyr recombinase domain-containing protein</fullName>
    </recommendedName>
</protein>
<keyword evidence="2" id="KW-0233">DNA recombination</keyword>
<dbReference type="CDD" id="cd00397">
    <property type="entry name" value="DNA_BRE_C"/>
    <property type="match status" value="1"/>
</dbReference>
<evidence type="ECO:0000313" key="6">
    <source>
        <dbReference type="Proteomes" id="UP000327044"/>
    </source>
</evidence>
<dbReference type="SUPFAM" id="SSF56349">
    <property type="entry name" value="DNA breaking-rejoining enzymes"/>
    <property type="match status" value="1"/>
</dbReference>
<evidence type="ECO:0000256" key="3">
    <source>
        <dbReference type="SAM" id="MobiDB-lite"/>
    </source>
</evidence>